<organism evidence="1 2">
    <name type="scientific">Trichogramma brassicae</name>
    <dbReference type="NCBI Taxonomy" id="86971"/>
    <lineage>
        <taxon>Eukaryota</taxon>
        <taxon>Metazoa</taxon>
        <taxon>Ecdysozoa</taxon>
        <taxon>Arthropoda</taxon>
        <taxon>Hexapoda</taxon>
        <taxon>Insecta</taxon>
        <taxon>Pterygota</taxon>
        <taxon>Neoptera</taxon>
        <taxon>Endopterygota</taxon>
        <taxon>Hymenoptera</taxon>
        <taxon>Apocrita</taxon>
        <taxon>Proctotrupomorpha</taxon>
        <taxon>Chalcidoidea</taxon>
        <taxon>Trichogrammatidae</taxon>
        <taxon>Trichogramma</taxon>
    </lineage>
</organism>
<proteinExistence type="predicted"/>
<keyword evidence="2" id="KW-1185">Reference proteome</keyword>
<sequence>MKKKVLLCEGLKHSKICKISWWFALFKFTFKNSREKIFSMCNILLIDCTSLS</sequence>
<dbReference type="EMBL" id="CADCXV010001212">
    <property type="protein sequence ID" value="CAB0042616.1"/>
    <property type="molecule type" value="Genomic_DNA"/>
</dbReference>
<protein>
    <submittedName>
        <fullName evidence="1">Uncharacterized protein</fullName>
    </submittedName>
</protein>
<reference evidence="1 2" key="1">
    <citation type="submission" date="2020-02" db="EMBL/GenBank/DDBJ databases">
        <authorList>
            <person name="Ferguson B K."/>
        </authorList>
    </citation>
    <scope>NUCLEOTIDE SEQUENCE [LARGE SCALE GENOMIC DNA]</scope>
</reference>
<accession>A0A6H5J396</accession>
<evidence type="ECO:0000313" key="2">
    <source>
        <dbReference type="Proteomes" id="UP000479190"/>
    </source>
</evidence>
<evidence type="ECO:0000313" key="1">
    <source>
        <dbReference type="EMBL" id="CAB0042616.1"/>
    </source>
</evidence>
<gene>
    <name evidence="1" type="ORF">TBRA_LOCUS14227</name>
</gene>
<dbReference type="Proteomes" id="UP000479190">
    <property type="component" value="Unassembled WGS sequence"/>
</dbReference>
<name>A0A6H5J396_9HYME</name>
<dbReference type="AlphaFoldDB" id="A0A6H5J396"/>
<feature type="non-terminal residue" evidence="1">
    <location>
        <position position="52"/>
    </location>
</feature>